<evidence type="ECO:0000256" key="1">
    <source>
        <dbReference type="SAM" id="Coils"/>
    </source>
</evidence>
<dbReference type="AlphaFoldDB" id="A0AAW2CTD5"/>
<gene>
    <name evidence="3" type="ORF">SO802_015333</name>
</gene>
<feature type="compositionally biased region" description="Basic and acidic residues" evidence="2">
    <location>
        <begin position="153"/>
        <end position="162"/>
    </location>
</feature>
<evidence type="ECO:0000313" key="4">
    <source>
        <dbReference type="Proteomes" id="UP001459277"/>
    </source>
</evidence>
<accession>A0AAW2CTD5</accession>
<comment type="caution">
    <text evidence="3">The sequence shown here is derived from an EMBL/GenBank/DDBJ whole genome shotgun (WGS) entry which is preliminary data.</text>
</comment>
<reference evidence="3 4" key="1">
    <citation type="submission" date="2024-01" db="EMBL/GenBank/DDBJ databases">
        <title>A telomere-to-telomere, gap-free genome of sweet tea (Lithocarpus litseifolius).</title>
        <authorList>
            <person name="Zhou J."/>
        </authorList>
    </citation>
    <scope>NUCLEOTIDE SEQUENCE [LARGE SCALE GENOMIC DNA]</scope>
    <source>
        <strain evidence="3">Zhou-2022a</strain>
        <tissue evidence="3">Leaf</tissue>
    </source>
</reference>
<sequence length="203" mass="23959">MREISDNIPFFEYFENYFSWHKKIGKKVTQPSKLAQKVSITTKVNTLSKQEELLLELIEQINDQVTKAQKLSEFRATLVKETSKPEPRIHEPKVDLEKIYDRFSKFKKEVTVNDLQKEIKETKSEVKTLKQEMTILRVDNSLFDKRVKNLEETSHLENEKDPISQSPSDEEDEIVNLTADMVQHEQPKGEKFLETMNRINFQK</sequence>
<dbReference type="Proteomes" id="UP001459277">
    <property type="component" value="Unassembled WGS sequence"/>
</dbReference>
<keyword evidence="1" id="KW-0175">Coiled coil</keyword>
<keyword evidence="4" id="KW-1185">Reference proteome</keyword>
<evidence type="ECO:0000313" key="3">
    <source>
        <dbReference type="EMBL" id="KAL0001552.1"/>
    </source>
</evidence>
<dbReference type="EMBL" id="JAZDWU010000005">
    <property type="protein sequence ID" value="KAL0001552.1"/>
    <property type="molecule type" value="Genomic_DNA"/>
</dbReference>
<proteinExistence type="predicted"/>
<organism evidence="3 4">
    <name type="scientific">Lithocarpus litseifolius</name>
    <dbReference type="NCBI Taxonomy" id="425828"/>
    <lineage>
        <taxon>Eukaryota</taxon>
        <taxon>Viridiplantae</taxon>
        <taxon>Streptophyta</taxon>
        <taxon>Embryophyta</taxon>
        <taxon>Tracheophyta</taxon>
        <taxon>Spermatophyta</taxon>
        <taxon>Magnoliopsida</taxon>
        <taxon>eudicotyledons</taxon>
        <taxon>Gunneridae</taxon>
        <taxon>Pentapetalae</taxon>
        <taxon>rosids</taxon>
        <taxon>fabids</taxon>
        <taxon>Fagales</taxon>
        <taxon>Fagaceae</taxon>
        <taxon>Lithocarpus</taxon>
    </lineage>
</organism>
<name>A0AAW2CTD5_9ROSI</name>
<feature type="region of interest" description="Disordered" evidence="2">
    <location>
        <begin position="153"/>
        <end position="172"/>
    </location>
</feature>
<evidence type="ECO:0000256" key="2">
    <source>
        <dbReference type="SAM" id="MobiDB-lite"/>
    </source>
</evidence>
<feature type="coiled-coil region" evidence="1">
    <location>
        <begin position="112"/>
        <end position="139"/>
    </location>
</feature>
<protein>
    <submittedName>
        <fullName evidence="3">Uncharacterized protein</fullName>
    </submittedName>
</protein>